<dbReference type="EMBL" id="KN824941">
    <property type="protein sequence ID" value="KIK97328.1"/>
    <property type="molecule type" value="Genomic_DNA"/>
</dbReference>
<evidence type="ECO:0000259" key="1">
    <source>
        <dbReference type="Pfam" id="PF20976"/>
    </source>
</evidence>
<proteinExistence type="predicted"/>
<dbReference type="OrthoDB" id="3265020at2759"/>
<keyword evidence="3" id="KW-1185">Reference proteome</keyword>
<dbReference type="Proteomes" id="UP000054538">
    <property type="component" value="Unassembled WGS sequence"/>
</dbReference>
<protein>
    <recommendedName>
        <fullName evidence="1">Ribonucleases P/MRP subunit Pop8-like domain-containing protein</fullName>
    </recommendedName>
</protein>
<sequence length="103" mass="11362">MTLNHLQPMHHYIRLSMEPCCTDVLLMRKSLQDTLTDMFGLTFSSIYIDILSVNDQGSEVVIRVNPEDASRILAAVAASITCSVMKESSFLPSLLSSDLGAQQ</sequence>
<dbReference type="InParanoid" id="A0A0D0DTN2"/>
<dbReference type="InterPro" id="IPR049128">
    <property type="entry name" value="Pop8-like_dom"/>
</dbReference>
<name>A0A0D0DTN2_9AGAM</name>
<reference evidence="3" key="2">
    <citation type="submission" date="2015-01" db="EMBL/GenBank/DDBJ databases">
        <title>Evolutionary Origins and Diversification of the Mycorrhizal Mutualists.</title>
        <authorList>
            <consortium name="DOE Joint Genome Institute"/>
            <consortium name="Mycorrhizal Genomics Consortium"/>
            <person name="Kohler A."/>
            <person name="Kuo A."/>
            <person name="Nagy L.G."/>
            <person name="Floudas D."/>
            <person name="Copeland A."/>
            <person name="Barry K.W."/>
            <person name="Cichocki N."/>
            <person name="Veneault-Fourrey C."/>
            <person name="LaButti K."/>
            <person name="Lindquist E.A."/>
            <person name="Lipzen A."/>
            <person name="Lundell T."/>
            <person name="Morin E."/>
            <person name="Murat C."/>
            <person name="Riley R."/>
            <person name="Ohm R."/>
            <person name="Sun H."/>
            <person name="Tunlid A."/>
            <person name="Henrissat B."/>
            <person name="Grigoriev I.V."/>
            <person name="Hibbett D.S."/>
            <person name="Martin F."/>
        </authorList>
    </citation>
    <scope>NUCLEOTIDE SEQUENCE [LARGE SCALE GENOMIC DNA]</scope>
    <source>
        <strain evidence="3">Ve08.2h10</strain>
    </source>
</reference>
<gene>
    <name evidence="2" type="ORF">PAXRUDRAFT_825048</name>
</gene>
<feature type="domain" description="Ribonucleases P/MRP subunit Pop8-like" evidence="1">
    <location>
        <begin position="22"/>
        <end position="77"/>
    </location>
</feature>
<reference evidence="2 3" key="1">
    <citation type="submission" date="2014-04" db="EMBL/GenBank/DDBJ databases">
        <authorList>
            <consortium name="DOE Joint Genome Institute"/>
            <person name="Kuo A."/>
            <person name="Kohler A."/>
            <person name="Jargeat P."/>
            <person name="Nagy L.G."/>
            <person name="Floudas D."/>
            <person name="Copeland A."/>
            <person name="Barry K.W."/>
            <person name="Cichocki N."/>
            <person name="Veneault-Fourrey C."/>
            <person name="LaButti K."/>
            <person name="Lindquist E.A."/>
            <person name="Lipzen A."/>
            <person name="Lundell T."/>
            <person name="Morin E."/>
            <person name="Murat C."/>
            <person name="Sun H."/>
            <person name="Tunlid A."/>
            <person name="Henrissat B."/>
            <person name="Grigoriev I.V."/>
            <person name="Hibbett D.S."/>
            <person name="Martin F."/>
            <person name="Nordberg H.P."/>
            <person name="Cantor M.N."/>
            <person name="Hua S.X."/>
        </authorList>
    </citation>
    <scope>NUCLEOTIDE SEQUENCE [LARGE SCALE GENOMIC DNA]</scope>
    <source>
        <strain evidence="2 3">Ve08.2h10</strain>
    </source>
</reference>
<accession>A0A0D0DTN2</accession>
<evidence type="ECO:0000313" key="3">
    <source>
        <dbReference type="Proteomes" id="UP000054538"/>
    </source>
</evidence>
<evidence type="ECO:0000313" key="2">
    <source>
        <dbReference type="EMBL" id="KIK97328.1"/>
    </source>
</evidence>
<dbReference type="AlphaFoldDB" id="A0A0D0DTN2"/>
<dbReference type="HOGENOM" id="CLU_163478_0_0_1"/>
<dbReference type="Pfam" id="PF20976">
    <property type="entry name" value="Pop8"/>
    <property type="match status" value="1"/>
</dbReference>
<organism evidence="2 3">
    <name type="scientific">Paxillus rubicundulus Ve08.2h10</name>
    <dbReference type="NCBI Taxonomy" id="930991"/>
    <lineage>
        <taxon>Eukaryota</taxon>
        <taxon>Fungi</taxon>
        <taxon>Dikarya</taxon>
        <taxon>Basidiomycota</taxon>
        <taxon>Agaricomycotina</taxon>
        <taxon>Agaricomycetes</taxon>
        <taxon>Agaricomycetidae</taxon>
        <taxon>Boletales</taxon>
        <taxon>Paxilineae</taxon>
        <taxon>Paxillaceae</taxon>
        <taxon>Paxillus</taxon>
    </lineage>
</organism>